<protein>
    <submittedName>
        <fullName evidence="3">GCK domain</fullName>
    </submittedName>
</protein>
<evidence type="ECO:0000256" key="1">
    <source>
        <dbReference type="SAM" id="MobiDB-lite"/>
    </source>
</evidence>
<dbReference type="EMBL" id="JAEFBK010000006">
    <property type="protein sequence ID" value="KAG7591606.1"/>
    <property type="molecule type" value="Genomic_DNA"/>
</dbReference>
<dbReference type="InterPro" id="IPR012891">
    <property type="entry name" value="GCK_dom"/>
</dbReference>
<dbReference type="Pfam" id="PF07802">
    <property type="entry name" value="GCK"/>
    <property type="match status" value="2"/>
</dbReference>
<evidence type="ECO:0000259" key="2">
    <source>
        <dbReference type="SMART" id="SM01227"/>
    </source>
</evidence>
<comment type="caution">
    <text evidence="3">The sequence shown here is derived from an EMBL/GenBank/DDBJ whole genome shotgun (WGS) entry which is preliminary data.</text>
</comment>
<organism evidence="3 4">
    <name type="scientific">Arabidopsis thaliana x Arabidopsis arenosa</name>
    <dbReference type="NCBI Taxonomy" id="1240361"/>
    <lineage>
        <taxon>Eukaryota</taxon>
        <taxon>Viridiplantae</taxon>
        <taxon>Streptophyta</taxon>
        <taxon>Embryophyta</taxon>
        <taxon>Tracheophyta</taxon>
        <taxon>Spermatophyta</taxon>
        <taxon>Magnoliopsida</taxon>
        <taxon>eudicotyledons</taxon>
        <taxon>Gunneridae</taxon>
        <taxon>Pentapetalae</taxon>
        <taxon>rosids</taxon>
        <taxon>malvids</taxon>
        <taxon>Brassicales</taxon>
        <taxon>Brassicaceae</taxon>
        <taxon>Camelineae</taxon>
        <taxon>Arabidopsis</taxon>
    </lineage>
</organism>
<dbReference type="PANTHER" id="PTHR34357">
    <property type="entry name" value="F7A19.14 PROTEIN-RELATED"/>
    <property type="match status" value="1"/>
</dbReference>
<feature type="compositionally biased region" description="Basic and acidic residues" evidence="1">
    <location>
        <begin position="9"/>
        <end position="18"/>
    </location>
</feature>
<dbReference type="PANTHER" id="PTHR34357:SF2">
    <property type="entry name" value="F26F24.3-RELATED"/>
    <property type="match status" value="1"/>
</dbReference>
<feature type="compositionally biased region" description="Polar residues" evidence="1">
    <location>
        <begin position="19"/>
        <end position="31"/>
    </location>
</feature>
<feature type="region of interest" description="Disordered" evidence="1">
    <location>
        <begin position="1"/>
        <end position="31"/>
    </location>
</feature>
<evidence type="ECO:0000313" key="4">
    <source>
        <dbReference type="Proteomes" id="UP000694240"/>
    </source>
</evidence>
<dbReference type="SMART" id="SM01227">
    <property type="entry name" value="GCK"/>
    <property type="match status" value="2"/>
</dbReference>
<proteinExistence type="predicted"/>
<dbReference type="AlphaFoldDB" id="A0A8T2C030"/>
<sequence>MGITSSTDLKPENSDPKCQKNQVQPEKVGDSSSLWQDRLQVFVKEGACKETYTAFKDCVEEAEKKNKEPILCYPMLEKCMERHSDYYHPFLDAKKTAVKLMMKDFMPSTIWRDPRESVSPNELKEEEEREEVFLAFMRGGGCKVPFSAWEDCYDEANKNKEDMVDDDQIASLWDHDPPKGGGGSVGRILTEIASKIFTTPKDARIPKTYEQKDQEPNRIILTDRQRQIQSHMEPTIEERIQRAFPRHHPTLAEQITSRDATQPYMKMVDSSYLGSSDQVMRLMEHVEATFIKHFANANRTKAMDILRPTAKPDRH</sequence>
<accession>A0A8T2C030</accession>
<name>A0A8T2C030_9BRAS</name>
<feature type="domain" description="GCK" evidence="2">
    <location>
        <begin position="129"/>
        <end position="192"/>
    </location>
</feature>
<evidence type="ECO:0000313" key="3">
    <source>
        <dbReference type="EMBL" id="KAG7591606.1"/>
    </source>
</evidence>
<feature type="domain" description="GCK" evidence="2">
    <location>
        <begin position="35"/>
        <end position="105"/>
    </location>
</feature>
<reference evidence="3 4" key="1">
    <citation type="submission" date="2020-12" db="EMBL/GenBank/DDBJ databases">
        <title>Concerted genomic and epigenomic changes stabilize Arabidopsis allopolyploids.</title>
        <authorList>
            <person name="Chen Z."/>
        </authorList>
    </citation>
    <scope>NUCLEOTIDE SEQUENCE [LARGE SCALE GENOMIC DNA]</scope>
    <source>
        <strain evidence="3">Allo738</strain>
        <tissue evidence="3">Leaf</tissue>
    </source>
</reference>
<dbReference type="Proteomes" id="UP000694240">
    <property type="component" value="Chromosome 6"/>
</dbReference>
<keyword evidence="4" id="KW-1185">Reference proteome</keyword>
<gene>
    <name evidence="3" type="ORF">ISN45_Aa01g006220</name>
</gene>